<reference evidence="1 2" key="1">
    <citation type="submission" date="2020-08" db="EMBL/GenBank/DDBJ databases">
        <title>Sequencing the genomes of 1000 actinobacteria strains.</title>
        <authorList>
            <person name="Klenk H.-P."/>
        </authorList>
    </citation>
    <scope>NUCLEOTIDE SEQUENCE [LARGE SCALE GENOMIC DNA]</scope>
    <source>
        <strain evidence="1 2">DSM 45823</strain>
    </source>
</reference>
<dbReference type="InterPro" id="IPR007497">
    <property type="entry name" value="SIMPL/DUF541"/>
</dbReference>
<proteinExistence type="predicted"/>
<dbReference type="Pfam" id="PF04402">
    <property type="entry name" value="SIMPL"/>
    <property type="match status" value="1"/>
</dbReference>
<dbReference type="Gene3D" id="3.30.70.2970">
    <property type="entry name" value="Protein of unknown function (DUF541), domain 2"/>
    <property type="match status" value="1"/>
</dbReference>
<keyword evidence="2" id="KW-1185">Reference proteome</keyword>
<comment type="caution">
    <text evidence="1">The sequence shown here is derived from an EMBL/GenBank/DDBJ whole genome shotgun (WGS) entry which is preliminary data.</text>
</comment>
<name>A0A7W3N537_9ACTN</name>
<organism evidence="1 2">
    <name type="scientific">Thermomonospora cellulosilytica</name>
    <dbReference type="NCBI Taxonomy" id="1411118"/>
    <lineage>
        <taxon>Bacteria</taxon>
        <taxon>Bacillati</taxon>
        <taxon>Actinomycetota</taxon>
        <taxon>Actinomycetes</taxon>
        <taxon>Streptosporangiales</taxon>
        <taxon>Thermomonosporaceae</taxon>
        <taxon>Thermomonospora</taxon>
    </lineage>
</organism>
<dbReference type="EMBL" id="JACJII010000001">
    <property type="protein sequence ID" value="MBA9007638.1"/>
    <property type="molecule type" value="Genomic_DNA"/>
</dbReference>
<accession>A0A7W3N537</accession>
<dbReference type="PANTHER" id="PTHR34387:SF2">
    <property type="entry name" value="SLR1258 PROTEIN"/>
    <property type="match status" value="1"/>
</dbReference>
<evidence type="ECO:0000313" key="1">
    <source>
        <dbReference type="EMBL" id="MBA9007638.1"/>
    </source>
</evidence>
<dbReference type="Proteomes" id="UP000539313">
    <property type="component" value="Unassembled WGS sequence"/>
</dbReference>
<sequence length="224" mass="24756">MTQEPVISVRGEALLEVDPEIAHLSVYVQSKDDDRRKALDRLVANNRHCLELIRSYGDAVEKLETGALTVTPVLKYRRREGDINYYQGTVWIKVTVQDLSVLGELVTRLADTERTRVDGPYWALRRDSEVYAEAARQAVHQAVQRARSYAEALGSELTGLVELADEGLTSRAAETFRAEPMAAYAAAAPVAAAEEPPPLDLEPRTQTVSATVEARFTVSRPSFG</sequence>
<dbReference type="Gene3D" id="3.30.110.170">
    <property type="entry name" value="Protein of unknown function (DUF541), domain 1"/>
    <property type="match status" value="1"/>
</dbReference>
<dbReference type="PANTHER" id="PTHR34387">
    <property type="entry name" value="SLR1258 PROTEIN"/>
    <property type="match status" value="1"/>
</dbReference>
<dbReference type="InterPro" id="IPR052022">
    <property type="entry name" value="26kDa_periplasmic_antigen"/>
</dbReference>
<gene>
    <name evidence="1" type="ORF">HNR21_006520</name>
</gene>
<dbReference type="RefSeq" id="WP_182708147.1">
    <property type="nucleotide sequence ID" value="NZ_JACJII010000001.1"/>
</dbReference>
<evidence type="ECO:0000313" key="2">
    <source>
        <dbReference type="Proteomes" id="UP000539313"/>
    </source>
</evidence>
<dbReference type="AlphaFoldDB" id="A0A7W3N537"/>
<protein>
    <submittedName>
        <fullName evidence="1">Uncharacterized protein YggE</fullName>
    </submittedName>
</protein>
<dbReference type="GO" id="GO:0006974">
    <property type="term" value="P:DNA damage response"/>
    <property type="evidence" value="ECO:0007669"/>
    <property type="project" value="TreeGrafter"/>
</dbReference>